<feature type="signal peptide" evidence="2">
    <location>
        <begin position="1"/>
        <end position="23"/>
    </location>
</feature>
<reference evidence="3 4" key="1">
    <citation type="submission" date="2015-02" db="EMBL/GenBank/DDBJ databases">
        <title>Draft genome sequences of ten Microbacterium spp. with emphasis on heavy metal contaminated environments.</title>
        <authorList>
            <person name="Corretto E."/>
        </authorList>
    </citation>
    <scope>NUCLEOTIDE SEQUENCE [LARGE SCALE GENOMIC DNA]</scope>
    <source>
        <strain evidence="3 4">SA35</strain>
    </source>
</reference>
<dbReference type="EMBL" id="JYJB01000005">
    <property type="protein sequence ID" value="KJL48837.1"/>
    <property type="molecule type" value="Genomic_DNA"/>
</dbReference>
<organism evidence="3 4">
    <name type="scientific">Microbacterium hydrocarbonoxydans</name>
    <dbReference type="NCBI Taxonomy" id="273678"/>
    <lineage>
        <taxon>Bacteria</taxon>
        <taxon>Bacillati</taxon>
        <taxon>Actinomycetota</taxon>
        <taxon>Actinomycetes</taxon>
        <taxon>Micrococcales</taxon>
        <taxon>Microbacteriaceae</taxon>
        <taxon>Microbacterium</taxon>
    </lineage>
</organism>
<feature type="transmembrane region" description="Helical" evidence="1">
    <location>
        <begin position="176"/>
        <end position="197"/>
    </location>
</feature>
<proteinExistence type="predicted"/>
<keyword evidence="1" id="KW-0812">Transmembrane</keyword>
<gene>
    <name evidence="3" type="ORF">RS84_00465</name>
</gene>
<comment type="caution">
    <text evidence="3">The sequence shown here is derived from an EMBL/GenBank/DDBJ whole genome shotgun (WGS) entry which is preliminary data.</text>
</comment>
<dbReference type="OrthoDB" id="5084150at2"/>
<feature type="chain" id="PRO_5005634042" description="LPXTG-motif cell wall anchor domain-containing protein" evidence="2">
    <location>
        <begin position="24"/>
        <end position="208"/>
    </location>
</feature>
<dbReference type="Proteomes" id="UP000033900">
    <property type="component" value="Unassembled WGS sequence"/>
</dbReference>
<evidence type="ECO:0000313" key="4">
    <source>
        <dbReference type="Proteomes" id="UP000033900"/>
    </source>
</evidence>
<keyword evidence="4" id="KW-1185">Reference proteome</keyword>
<accession>A0A0M2HQ12</accession>
<dbReference type="AlphaFoldDB" id="A0A0M2HQ12"/>
<evidence type="ECO:0000313" key="3">
    <source>
        <dbReference type="EMBL" id="KJL48837.1"/>
    </source>
</evidence>
<keyword evidence="1" id="KW-1133">Transmembrane helix</keyword>
<dbReference type="PATRIC" id="fig|273678.4.peg.458"/>
<keyword evidence="2" id="KW-0732">Signal</keyword>
<dbReference type="RefSeq" id="WP_152641734.1">
    <property type="nucleotide sequence ID" value="NZ_JYJB01000005.1"/>
</dbReference>
<name>A0A0M2HQ12_9MICO</name>
<evidence type="ECO:0000256" key="2">
    <source>
        <dbReference type="SAM" id="SignalP"/>
    </source>
</evidence>
<keyword evidence="1" id="KW-0472">Membrane</keyword>
<protein>
    <recommendedName>
        <fullName evidence="5">LPXTG-motif cell wall anchor domain-containing protein</fullName>
    </recommendedName>
</protein>
<evidence type="ECO:0000256" key="1">
    <source>
        <dbReference type="SAM" id="Phobius"/>
    </source>
</evidence>
<dbReference type="STRING" id="273678.RS84_00465"/>
<evidence type="ECO:0008006" key="5">
    <source>
        <dbReference type="Google" id="ProtNLM"/>
    </source>
</evidence>
<sequence length="208" mass="21320">MRRALMAAGLVVLALLPTQPAWAAPTTQVVQGRVLRLVSVADWDAAGSLLPGEPVQWDVVVSADAPDPGIVTIGVSATGSADLVVDARLCMQEWTASGCPGGATVLRSGWRIPRDGSEFELTRMADTETAHVRFSMALAAGGEDGRTDVRVHASGAGESAVVGPEGGLATTGMSPVVFWVLGAGAVLLVLGGALVVVRRHSRSDGDDS</sequence>